<accession>L8H191</accession>
<dbReference type="PROSITE" id="PS50297">
    <property type="entry name" value="ANK_REP_REGION"/>
    <property type="match status" value="3"/>
</dbReference>
<dbReference type="PRINTS" id="PR01415">
    <property type="entry name" value="ANKYRIN"/>
</dbReference>
<dbReference type="RefSeq" id="XP_004341084.1">
    <property type="nucleotide sequence ID" value="XM_004341036.1"/>
</dbReference>
<name>L8H191_ACACF</name>
<evidence type="ECO:0000256" key="2">
    <source>
        <dbReference type="ARBA" id="ARBA00023043"/>
    </source>
</evidence>
<feature type="repeat" description="ANK" evidence="3">
    <location>
        <begin position="271"/>
        <end position="296"/>
    </location>
</feature>
<evidence type="ECO:0000313" key="5">
    <source>
        <dbReference type="EMBL" id="ELR19020.1"/>
    </source>
</evidence>
<evidence type="ECO:0000256" key="1">
    <source>
        <dbReference type="ARBA" id="ARBA00022737"/>
    </source>
</evidence>
<dbReference type="PANTHER" id="PTHR24126:SF14">
    <property type="entry name" value="ANK_REP_REGION DOMAIN-CONTAINING PROTEIN"/>
    <property type="match status" value="1"/>
</dbReference>
<feature type="repeat" description="ANK" evidence="3">
    <location>
        <begin position="169"/>
        <end position="201"/>
    </location>
</feature>
<dbReference type="PANTHER" id="PTHR24126">
    <property type="entry name" value="ANKYRIN REPEAT, PH AND SEC7 DOMAIN CONTAINING PROTEIN SECG-RELATED"/>
    <property type="match status" value="1"/>
</dbReference>
<keyword evidence="6" id="KW-1185">Reference proteome</keyword>
<feature type="region of interest" description="Disordered" evidence="4">
    <location>
        <begin position="34"/>
        <end position="58"/>
    </location>
</feature>
<dbReference type="Proteomes" id="UP000011083">
    <property type="component" value="Unassembled WGS sequence"/>
</dbReference>
<dbReference type="InterPro" id="IPR002110">
    <property type="entry name" value="Ankyrin_rpt"/>
</dbReference>
<dbReference type="Gene3D" id="1.25.40.20">
    <property type="entry name" value="Ankyrin repeat-containing domain"/>
    <property type="match status" value="2"/>
</dbReference>
<sequence>MSSMPLQRQLQQLRHAAWEDDLSVIKDLLQSIEDEGSASDSSEASSVTDGGCTPFPETAQLGSTSADFGFGPLHCAASMGNVEMLTSILEANVCDVDELDKDGNTALMWAISYACTSAPPPSGGAPTPSSSYVEPDCYVGGDCAKKRRELELVEALIDHGANVNKANFEGETPIFAAVKLGCAEKVAFLLENGADPNVKDINGATCLHHAAALGMDAIVAILLRNGAFFNERDEWDECALHWAVREGGDRAMRIVRLLAEHGAVLDIYNDDDETPLDLAMEIGDDRMVQLLLSLGALGSGFDSMTIADDYDDDHVACFGNAHHHQPQPHAAATLAALAATPLGSFEEEQDKPAPGLLAWTDEASQVMRACEQSLTHLVA</sequence>
<dbReference type="PROSITE" id="PS50088">
    <property type="entry name" value="ANK_REPEAT"/>
    <property type="match status" value="4"/>
</dbReference>
<proteinExistence type="predicted"/>
<dbReference type="SMART" id="SM00248">
    <property type="entry name" value="ANK"/>
    <property type="match status" value="6"/>
</dbReference>
<reference evidence="5 6" key="1">
    <citation type="journal article" date="2013" name="Genome Biol.">
        <title>Genome of Acanthamoeba castellanii highlights extensive lateral gene transfer and early evolution of tyrosine kinase signaling.</title>
        <authorList>
            <person name="Clarke M."/>
            <person name="Lohan A.J."/>
            <person name="Liu B."/>
            <person name="Lagkouvardos I."/>
            <person name="Roy S."/>
            <person name="Zafar N."/>
            <person name="Bertelli C."/>
            <person name="Schilde C."/>
            <person name="Kianianmomeni A."/>
            <person name="Burglin T.R."/>
            <person name="Frech C."/>
            <person name="Turcotte B."/>
            <person name="Kopec K.O."/>
            <person name="Synnott J.M."/>
            <person name="Choo C."/>
            <person name="Paponov I."/>
            <person name="Finkler A."/>
            <person name="Soon Heng Tan C."/>
            <person name="Hutchins A.P."/>
            <person name="Weinmeier T."/>
            <person name="Rattei T."/>
            <person name="Chu J.S."/>
            <person name="Gimenez G."/>
            <person name="Irimia M."/>
            <person name="Rigden D.J."/>
            <person name="Fitzpatrick D.A."/>
            <person name="Lorenzo-Morales J."/>
            <person name="Bateman A."/>
            <person name="Chiu C.H."/>
            <person name="Tang P."/>
            <person name="Hegemann P."/>
            <person name="Fromm H."/>
            <person name="Raoult D."/>
            <person name="Greub G."/>
            <person name="Miranda-Saavedra D."/>
            <person name="Chen N."/>
            <person name="Nash P."/>
            <person name="Ginger M.L."/>
            <person name="Horn M."/>
            <person name="Schaap P."/>
            <person name="Caler L."/>
            <person name="Loftus B."/>
        </authorList>
    </citation>
    <scope>NUCLEOTIDE SEQUENCE [LARGE SCALE GENOMIC DNA]</scope>
    <source>
        <strain evidence="5 6">Neff</strain>
    </source>
</reference>
<dbReference type="AlphaFoldDB" id="L8H191"/>
<organism evidence="5 6">
    <name type="scientific">Acanthamoeba castellanii (strain ATCC 30010 / Neff)</name>
    <dbReference type="NCBI Taxonomy" id="1257118"/>
    <lineage>
        <taxon>Eukaryota</taxon>
        <taxon>Amoebozoa</taxon>
        <taxon>Discosea</taxon>
        <taxon>Longamoebia</taxon>
        <taxon>Centramoebida</taxon>
        <taxon>Acanthamoebidae</taxon>
        <taxon>Acanthamoeba</taxon>
    </lineage>
</organism>
<evidence type="ECO:0000256" key="4">
    <source>
        <dbReference type="SAM" id="MobiDB-lite"/>
    </source>
</evidence>
<evidence type="ECO:0000313" key="6">
    <source>
        <dbReference type="Proteomes" id="UP000011083"/>
    </source>
</evidence>
<feature type="repeat" description="ANK" evidence="3">
    <location>
        <begin position="235"/>
        <end position="270"/>
    </location>
</feature>
<gene>
    <name evidence="5" type="ORF">ACA1_235080</name>
</gene>
<dbReference type="KEGG" id="acan:ACA1_235080"/>
<dbReference type="SUPFAM" id="SSF48403">
    <property type="entry name" value="Ankyrin repeat"/>
    <property type="match status" value="1"/>
</dbReference>
<keyword evidence="2 3" id="KW-0040">ANK repeat</keyword>
<dbReference type="InterPro" id="IPR036770">
    <property type="entry name" value="Ankyrin_rpt-contain_sf"/>
</dbReference>
<dbReference type="EMBL" id="KB007939">
    <property type="protein sequence ID" value="ELR19020.1"/>
    <property type="molecule type" value="Genomic_DNA"/>
</dbReference>
<protein>
    <submittedName>
        <fullName evidence="5">Ankyrin repeat-containing protein</fullName>
    </submittedName>
</protein>
<keyword evidence="1" id="KW-0677">Repeat</keyword>
<dbReference type="STRING" id="1257118.L8H191"/>
<feature type="repeat" description="ANK" evidence="3">
    <location>
        <begin position="202"/>
        <end position="234"/>
    </location>
</feature>
<dbReference type="VEuPathDB" id="AmoebaDB:ACA1_235080"/>
<dbReference type="Pfam" id="PF12796">
    <property type="entry name" value="Ank_2"/>
    <property type="match status" value="3"/>
</dbReference>
<dbReference type="GeneID" id="14919790"/>
<dbReference type="OrthoDB" id="15385at2759"/>
<evidence type="ECO:0000256" key="3">
    <source>
        <dbReference type="PROSITE-ProRule" id="PRU00023"/>
    </source>
</evidence>